<dbReference type="InParanoid" id="A0A164ZUW5"/>
<evidence type="ECO:0000313" key="1">
    <source>
        <dbReference type="EMBL" id="KZF19561.1"/>
    </source>
</evidence>
<dbReference type="GeneID" id="28898507"/>
<dbReference type="AlphaFoldDB" id="A0A164ZUW5"/>
<reference evidence="1 2" key="1">
    <citation type="journal article" date="2016" name="Fungal Biol.">
        <title>The genome of Xylona heveae provides a window into fungal endophytism.</title>
        <authorList>
            <person name="Gazis R."/>
            <person name="Kuo A."/>
            <person name="Riley R."/>
            <person name="LaButti K."/>
            <person name="Lipzen A."/>
            <person name="Lin J."/>
            <person name="Amirebrahimi M."/>
            <person name="Hesse C.N."/>
            <person name="Spatafora J.W."/>
            <person name="Henrissat B."/>
            <person name="Hainaut M."/>
            <person name="Grigoriev I.V."/>
            <person name="Hibbett D.S."/>
        </authorList>
    </citation>
    <scope>NUCLEOTIDE SEQUENCE [LARGE SCALE GENOMIC DNA]</scope>
    <source>
        <strain evidence="1 2">TC161</strain>
    </source>
</reference>
<keyword evidence="2" id="KW-1185">Reference proteome</keyword>
<accession>A0A164ZUW5</accession>
<sequence>MAGSSNSHSIDMQVDIGNLGLASLSAATNMLAILSADDVSPIAMIQVEALGSFFLVSGPYAAKTSDYLQRCSSTRLERLSIAIGWRKNDAASLMAKSAGGQTAALLCTILFTFYDESTAGIILYDLSSALLPAEKVLASAAQLAVAGKLLHNKMSCLGFGNLIGEQIKKVSKIYELLSSPFPKNLVGILTSNAMVEVLQSISMALRYEGKVVRITGTHGMANIMSIIMMLFPDDSLITVEKMVIFEGRRNSIVLEILGGRHSLSPSKTSVETILRTQDNSNNLKLPFVYHSQIRPKAAGNYAFQWDGWLKGALQLEFARIGVPCSTTLLEAVGHVLLVLTRLANPKASSNGLRNSNQYPFLSFPLQELFGHYSTNAIIKRCNAVLGISLSTAHYNNPHDALSALIGIASRETTSHHLQCKCKQLCEPKIVWDQSRDDKRWYPCPMHHFWSAVRCCINAGFLSLFVETEEHATVDTDSFWRSSSIVGDPYKTNQSSRVMATNFLIDFASTRLSGSDLYGALFYTFSGHNQDSLACGKNGSLFFHSALQSLELCASTMYRLWILADGQIIYNDHYYAILCSKDHDTTLFNTSASIGGGQWIIPSNFGTPEKVLITVRDRANYLSLHIDARVSGQVFRLDLHKCINGYLSARRTLPCGHSSSTPLDVSQLSGYIASSTIIPPKSRKKYKPKQLTIVQTKGDSRAQLFACDYEYKTMILYQCCLSCAIKQLGYPGEDISGPYMIIVS</sequence>
<dbReference type="Proteomes" id="UP000076632">
    <property type="component" value="Unassembled WGS sequence"/>
</dbReference>
<organism evidence="1 2">
    <name type="scientific">Xylona heveae (strain CBS 132557 / TC161)</name>
    <dbReference type="NCBI Taxonomy" id="1328760"/>
    <lineage>
        <taxon>Eukaryota</taxon>
        <taxon>Fungi</taxon>
        <taxon>Dikarya</taxon>
        <taxon>Ascomycota</taxon>
        <taxon>Pezizomycotina</taxon>
        <taxon>Xylonomycetes</taxon>
        <taxon>Xylonales</taxon>
        <taxon>Xylonaceae</taxon>
        <taxon>Xylona</taxon>
    </lineage>
</organism>
<protein>
    <submittedName>
        <fullName evidence="1">Uncharacterized protein</fullName>
    </submittedName>
</protein>
<evidence type="ECO:0000313" key="2">
    <source>
        <dbReference type="Proteomes" id="UP000076632"/>
    </source>
</evidence>
<dbReference type="EMBL" id="KV407465">
    <property type="protein sequence ID" value="KZF19561.1"/>
    <property type="molecule type" value="Genomic_DNA"/>
</dbReference>
<dbReference type="RefSeq" id="XP_018185116.1">
    <property type="nucleotide sequence ID" value="XM_018333370.1"/>
</dbReference>
<gene>
    <name evidence="1" type="ORF">L228DRAFT_250590</name>
</gene>
<name>A0A164ZUW5_XYLHT</name>
<dbReference type="OrthoDB" id="5421021at2759"/>
<dbReference type="OMA" id="QWDGWLK"/>
<proteinExistence type="predicted"/>